<dbReference type="AlphaFoldDB" id="A0A4S4MLY8"/>
<evidence type="ECO:0000313" key="4">
    <source>
        <dbReference type="Proteomes" id="UP000308730"/>
    </source>
</evidence>
<dbReference type="InterPro" id="IPR018307">
    <property type="entry name" value="ABL9/DENND6_dom"/>
</dbReference>
<keyword evidence="4" id="KW-1185">Reference proteome</keyword>
<feature type="compositionally biased region" description="Basic residues" evidence="1">
    <location>
        <begin position="331"/>
        <end position="342"/>
    </location>
</feature>
<dbReference type="GO" id="GO:0005737">
    <property type="term" value="C:cytoplasm"/>
    <property type="evidence" value="ECO:0007669"/>
    <property type="project" value="TreeGrafter"/>
</dbReference>
<organism evidence="3 4">
    <name type="scientific">Antrodiella citrinella</name>
    <dbReference type="NCBI Taxonomy" id="2447956"/>
    <lineage>
        <taxon>Eukaryota</taxon>
        <taxon>Fungi</taxon>
        <taxon>Dikarya</taxon>
        <taxon>Basidiomycota</taxon>
        <taxon>Agaricomycotina</taxon>
        <taxon>Agaricomycetes</taxon>
        <taxon>Polyporales</taxon>
        <taxon>Steccherinaceae</taxon>
        <taxon>Antrodiella</taxon>
    </lineage>
</organism>
<evidence type="ECO:0000259" key="2">
    <source>
        <dbReference type="Pfam" id="PF09794"/>
    </source>
</evidence>
<sequence>MLQKKLMFFGHPVERLCTYQYSLVASRPRPPPQPRRQRQPPTGRARQDAVASVRAEDVRSEERAVPYLPLQQLDMLKETKSWLCGSTNSIVTQQKEVDLLVNIETNTFEFRDPKLERSAALTPADRKWMDDIVKDVNESWIEGEEIGGERATAASMHFKGSDDYLRQKFEEYIIGALASVKYADFLAKGQGNGVIISDGSGDPNSINDFNMLWISEFKKTNAYEVWERVTDPLLFDLVEPRHPCNERPSVVADIGLRLTEGIQELKIEQQLAPTREAIGRTLAAGSTGFFKAVEGVRGRWLQRNTSTDEGAPSPTASPRLSQESIRPSVARQRRRPQRNLQR</sequence>
<name>A0A4S4MLY8_9APHY</name>
<reference evidence="3 4" key="1">
    <citation type="submission" date="2019-02" db="EMBL/GenBank/DDBJ databases">
        <title>Genome sequencing of the rare red list fungi Antrodiella citrinella (Flaviporus citrinellus).</title>
        <authorList>
            <person name="Buettner E."/>
            <person name="Kellner H."/>
        </authorList>
    </citation>
    <scope>NUCLEOTIDE SEQUENCE [LARGE SCALE GENOMIC DNA]</scope>
    <source>
        <strain evidence="3 4">DSM 108506</strain>
    </source>
</reference>
<gene>
    <name evidence="3" type="ORF">EUX98_g7485</name>
</gene>
<accession>A0A4S4MLY8</accession>
<dbReference type="OrthoDB" id="26278at2759"/>
<feature type="compositionally biased region" description="Polar residues" evidence="1">
    <location>
        <begin position="302"/>
        <end position="325"/>
    </location>
</feature>
<evidence type="ECO:0000313" key="3">
    <source>
        <dbReference type="EMBL" id="THH26695.1"/>
    </source>
</evidence>
<comment type="caution">
    <text evidence="3">The sequence shown here is derived from an EMBL/GenBank/DDBJ whole genome shotgun (WGS) entry which is preliminary data.</text>
</comment>
<protein>
    <recommendedName>
        <fullName evidence="2">AVL9/DENND6 domain-containing protein</fullName>
    </recommendedName>
</protein>
<feature type="region of interest" description="Disordered" evidence="1">
    <location>
        <begin position="301"/>
        <end position="342"/>
    </location>
</feature>
<dbReference type="Proteomes" id="UP000308730">
    <property type="component" value="Unassembled WGS sequence"/>
</dbReference>
<feature type="region of interest" description="Disordered" evidence="1">
    <location>
        <begin position="24"/>
        <end position="57"/>
    </location>
</feature>
<dbReference type="Pfam" id="PF09794">
    <property type="entry name" value="Avl9"/>
    <property type="match status" value="1"/>
</dbReference>
<evidence type="ECO:0000256" key="1">
    <source>
        <dbReference type="SAM" id="MobiDB-lite"/>
    </source>
</evidence>
<dbReference type="EMBL" id="SGPM01000319">
    <property type="protein sequence ID" value="THH26695.1"/>
    <property type="molecule type" value="Genomic_DNA"/>
</dbReference>
<dbReference type="PANTHER" id="PTHR31017:SF1">
    <property type="entry name" value="LATE SECRETORY PATHWAY PROTEIN AVL9 HOMOLOG"/>
    <property type="match status" value="1"/>
</dbReference>
<dbReference type="InterPro" id="IPR051731">
    <property type="entry name" value="DENND11/AVL9_GEFs"/>
</dbReference>
<feature type="domain" description="AVL9/DENND6" evidence="2">
    <location>
        <begin position="65"/>
        <end position="180"/>
    </location>
</feature>
<proteinExistence type="predicted"/>
<dbReference type="PANTHER" id="PTHR31017">
    <property type="entry name" value="LATE SECRETORY PATHWAY PROTEIN AVL9-RELATED"/>
    <property type="match status" value="1"/>
</dbReference>